<dbReference type="EMBL" id="CP133620">
    <property type="protein sequence ID" value="WMV47203.1"/>
    <property type="molecule type" value="Genomic_DNA"/>
</dbReference>
<dbReference type="PROSITE" id="PS50966">
    <property type="entry name" value="ZF_SWIM"/>
    <property type="match status" value="1"/>
</dbReference>
<evidence type="ECO:0000256" key="3">
    <source>
        <dbReference type="ARBA" id="ARBA00022833"/>
    </source>
</evidence>
<keyword evidence="2 4" id="KW-0863">Zinc-finger</keyword>
<accession>A0AAF0UKM8</accession>
<dbReference type="InterPro" id="IPR006564">
    <property type="entry name" value="Znf_PMZ"/>
</dbReference>
<evidence type="ECO:0000256" key="1">
    <source>
        <dbReference type="ARBA" id="ARBA00022723"/>
    </source>
</evidence>
<keyword evidence="7" id="KW-1185">Reference proteome</keyword>
<evidence type="ECO:0000256" key="2">
    <source>
        <dbReference type="ARBA" id="ARBA00022771"/>
    </source>
</evidence>
<protein>
    <recommendedName>
        <fullName evidence="5">SWIM-type domain-containing protein</fullName>
    </recommendedName>
</protein>
<keyword evidence="3" id="KW-0862">Zinc</keyword>
<keyword evidence="1" id="KW-0479">Metal-binding</keyword>
<proteinExistence type="predicted"/>
<name>A0AAF0UKM8_SOLVR</name>
<evidence type="ECO:0000259" key="5">
    <source>
        <dbReference type="PROSITE" id="PS50966"/>
    </source>
</evidence>
<dbReference type="PANTHER" id="PTHR31973">
    <property type="entry name" value="POLYPROTEIN, PUTATIVE-RELATED"/>
    <property type="match status" value="1"/>
</dbReference>
<dbReference type="Pfam" id="PF04434">
    <property type="entry name" value="SWIM"/>
    <property type="match status" value="1"/>
</dbReference>
<sequence length="148" mass="17247">VVPSTDYIYSVSDEGKSYIVCLEKKTCSCNRFQVDGIPCAHAWRVLNKKHMLPDEYCSDFYKPETILRTYEVHVYPLPDKSEWNIPEHIDTEVVLPPKYKRPPGRPKKQREKSFSEFSKRKVPILVVHVDSVVIIGVHVELQHGMHRN</sequence>
<organism evidence="6 7">
    <name type="scientific">Solanum verrucosum</name>
    <dbReference type="NCBI Taxonomy" id="315347"/>
    <lineage>
        <taxon>Eukaryota</taxon>
        <taxon>Viridiplantae</taxon>
        <taxon>Streptophyta</taxon>
        <taxon>Embryophyta</taxon>
        <taxon>Tracheophyta</taxon>
        <taxon>Spermatophyta</taxon>
        <taxon>Magnoliopsida</taxon>
        <taxon>eudicotyledons</taxon>
        <taxon>Gunneridae</taxon>
        <taxon>Pentapetalae</taxon>
        <taxon>asterids</taxon>
        <taxon>lamiids</taxon>
        <taxon>Solanales</taxon>
        <taxon>Solanaceae</taxon>
        <taxon>Solanoideae</taxon>
        <taxon>Solaneae</taxon>
        <taxon>Solanum</taxon>
    </lineage>
</organism>
<dbReference type="Proteomes" id="UP001234989">
    <property type="component" value="Chromosome 9"/>
</dbReference>
<dbReference type="PANTHER" id="PTHR31973:SF113">
    <property type="entry name" value="PROTEIN FAR1-RELATED SEQUENCE 5-LIKE"/>
    <property type="match status" value="1"/>
</dbReference>
<dbReference type="AlphaFoldDB" id="A0AAF0UKM8"/>
<dbReference type="GO" id="GO:0008270">
    <property type="term" value="F:zinc ion binding"/>
    <property type="evidence" value="ECO:0007669"/>
    <property type="project" value="UniProtKB-KW"/>
</dbReference>
<gene>
    <name evidence="6" type="ORF">MTR67_040588</name>
</gene>
<evidence type="ECO:0000313" key="7">
    <source>
        <dbReference type="Proteomes" id="UP001234989"/>
    </source>
</evidence>
<feature type="non-terminal residue" evidence="6">
    <location>
        <position position="1"/>
    </location>
</feature>
<feature type="domain" description="SWIM-type" evidence="5">
    <location>
        <begin position="18"/>
        <end position="50"/>
    </location>
</feature>
<dbReference type="SMART" id="SM00575">
    <property type="entry name" value="ZnF_PMZ"/>
    <property type="match status" value="1"/>
</dbReference>
<evidence type="ECO:0000256" key="4">
    <source>
        <dbReference type="PROSITE-ProRule" id="PRU00325"/>
    </source>
</evidence>
<evidence type="ECO:0000313" key="6">
    <source>
        <dbReference type="EMBL" id="WMV47203.1"/>
    </source>
</evidence>
<reference evidence="6" key="1">
    <citation type="submission" date="2023-08" db="EMBL/GenBank/DDBJ databases">
        <title>A de novo genome assembly of Solanum verrucosum Schlechtendal, a Mexican diploid species geographically isolated from the other diploid A-genome species in potato relatives.</title>
        <authorList>
            <person name="Hosaka K."/>
        </authorList>
    </citation>
    <scope>NUCLEOTIDE SEQUENCE</scope>
    <source>
        <tissue evidence="6">Young leaves</tissue>
    </source>
</reference>
<dbReference type="InterPro" id="IPR007527">
    <property type="entry name" value="Znf_SWIM"/>
</dbReference>